<dbReference type="GeneID" id="94428685"/>
<feature type="region of interest" description="Disordered" evidence="1">
    <location>
        <begin position="1"/>
        <end position="26"/>
    </location>
</feature>
<evidence type="ECO:0000256" key="1">
    <source>
        <dbReference type="SAM" id="MobiDB-lite"/>
    </source>
</evidence>
<dbReference type="AlphaFoldDB" id="A0A2C6KYI1"/>
<dbReference type="VEuPathDB" id="ToxoDB:CSUI_005297"/>
<feature type="compositionally biased region" description="Polar residues" evidence="1">
    <location>
        <begin position="13"/>
        <end position="22"/>
    </location>
</feature>
<accession>A0A2C6KYI1</accession>
<dbReference type="EMBL" id="MIGC01002565">
    <property type="protein sequence ID" value="PHJ20863.1"/>
    <property type="molecule type" value="Genomic_DNA"/>
</dbReference>
<sequence>MSAWAPVKAPTARSETPQQPSGSEAALTAKAEKLLALHISKHIQARGKAFERVAPSIKIGRVWPDPLNRGRLSSCGEASA</sequence>
<evidence type="ECO:0000313" key="2">
    <source>
        <dbReference type="EMBL" id="PHJ20863.1"/>
    </source>
</evidence>
<comment type="caution">
    <text evidence="2">The sequence shown here is derived from an EMBL/GenBank/DDBJ whole genome shotgun (WGS) entry which is preliminary data.</text>
</comment>
<dbReference type="Proteomes" id="UP000221165">
    <property type="component" value="Unassembled WGS sequence"/>
</dbReference>
<protein>
    <submittedName>
        <fullName evidence="2">Uncharacterized protein</fullName>
    </submittedName>
</protein>
<dbReference type="RefSeq" id="XP_067922548.1">
    <property type="nucleotide sequence ID" value="XM_068065474.1"/>
</dbReference>
<reference evidence="2 3" key="1">
    <citation type="journal article" date="2017" name="Int. J. Parasitol.">
        <title>The genome of the protozoan parasite Cystoisospora suis and a reverse vaccinology approach to identify vaccine candidates.</title>
        <authorList>
            <person name="Palmieri N."/>
            <person name="Shrestha A."/>
            <person name="Ruttkowski B."/>
            <person name="Beck T."/>
            <person name="Vogl C."/>
            <person name="Tomley F."/>
            <person name="Blake D.P."/>
            <person name="Joachim A."/>
        </authorList>
    </citation>
    <scope>NUCLEOTIDE SEQUENCE [LARGE SCALE GENOMIC DNA]</scope>
    <source>
        <strain evidence="2 3">Wien I</strain>
    </source>
</reference>
<evidence type="ECO:0000313" key="3">
    <source>
        <dbReference type="Proteomes" id="UP000221165"/>
    </source>
</evidence>
<proteinExistence type="predicted"/>
<gene>
    <name evidence="2" type="ORF">CSUI_005297</name>
</gene>
<keyword evidence="3" id="KW-1185">Reference proteome</keyword>
<name>A0A2C6KYI1_9APIC</name>
<organism evidence="2 3">
    <name type="scientific">Cystoisospora suis</name>
    <dbReference type="NCBI Taxonomy" id="483139"/>
    <lineage>
        <taxon>Eukaryota</taxon>
        <taxon>Sar</taxon>
        <taxon>Alveolata</taxon>
        <taxon>Apicomplexa</taxon>
        <taxon>Conoidasida</taxon>
        <taxon>Coccidia</taxon>
        <taxon>Eucoccidiorida</taxon>
        <taxon>Eimeriorina</taxon>
        <taxon>Sarcocystidae</taxon>
        <taxon>Cystoisospora</taxon>
    </lineage>
</organism>